<dbReference type="FunFam" id="2.130.10.10:FF:000492">
    <property type="entry name" value="LEC14B homolog isoform X2"/>
    <property type="match status" value="1"/>
</dbReference>
<dbReference type="PROSITE" id="PS50294">
    <property type="entry name" value="WD_REPEATS_REGION"/>
    <property type="match status" value="2"/>
</dbReference>
<dbReference type="RefSeq" id="XP_002430806.1">
    <property type="nucleotide sequence ID" value="XM_002430761.1"/>
</dbReference>
<dbReference type="InterPro" id="IPR015943">
    <property type="entry name" value="WD40/YVTN_repeat-like_dom_sf"/>
</dbReference>
<feature type="repeat" description="WD" evidence="1">
    <location>
        <begin position="307"/>
        <end position="339"/>
    </location>
</feature>
<dbReference type="EMBL" id="DS235832">
    <property type="protein sequence ID" value="EEB18068.1"/>
    <property type="molecule type" value="Genomic_DNA"/>
</dbReference>
<dbReference type="VEuPathDB" id="VectorBase:PHUM500240"/>
<dbReference type="FunCoup" id="E0VXG2">
    <property type="interactions" value="489"/>
</dbReference>
<dbReference type="Pfam" id="PF00400">
    <property type="entry name" value="WD40"/>
    <property type="match status" value="5"/>
</dbReference>
<dbReference type="OrthoDB" id="63070at2759"/>
<name>E0VXG2_PEDHC</name>
<dbReference type="EMBL" id="AAZO01006065">
    <property type="status" value="NOT_ANNOTATED_CDS"/>
    <property type="molecule type" value="Genomic_DNA"/>
</dbReference>
<dbReference type="KEGG" id="phu:Phum_PHUM500240"/>
<evidence type="ECO:0000256" key="1">
    <source>
        <dbReference type="PROSITE-ProRule" id="PRU00221"/>
    </source>
</evidence>
<dbReference type="SUPFAM" id="SSF50978">
    <property type="entry name" value="WD40 repeat-like"/>
    <property type="match status" value="1"/>
</dbReference>
<dbReference type="PROSITE" id="PS50082">
    <property type="entry name" value="WD_REPEATS_2"/>
    <property type="match status" value="3"/>
</dbReference>
<dbReference type="Gene3D" id="2.130.10.10">
    <property type="entry name" value="YVTN repeat-like/Quinoprotein amine dehydrogenase"/>
    <property type="match status" value="2"/>
</dbReference>
<reference evidence="2" key="1">
    <citation type="submission" date="2007-04" db="EMBL/GenBank/DDBJ databases">
        <title>Annotation of Pediculus humanus corporis strain USDA.</title>
        <authorList>
            <person name="Kirkness E."/>
            <person name="Hannick L."/>
            <person name="Hass B."/>
            <person name="Bruggner R."/>
            <person name="Lawson D."/>
            <person name="Bidwell S."/>
            <person name="Joardar V."/>
            <person name="Caler E."/>
            <person name="Walenz B."/>
            <person name="Inman J."/>
            <person name="Schobel S."/>
            <person name="Galinsky K."/>
            <person name="Amedeo P."/>
            <person name="Strausberg R."/>
        </authorList>
    </citation>
    <scope>NUCLEOTIDE SEQUENCE</scope>
    <source>
        <strain evidence="2">USDA</strain>
    </source>
</reference>
<dbReference type="PANTHER" id="PTHR19847">
    <property type="entry name" value="DDB1- AND CUL4-ASSOCIATED FACTOR 11"/>
    <property type="match status" value="1"/>
</dbReference>
<dbReference type="CTD" id="8236329"/>
<dbReference type="InterPro" id="IPR001680">
    <property type="entry name" value="WD40_rpt"/>
</dbReference>
<keyword evidence="1" id="KW-0853">WD repeat</keyword>
<dbReference type="Proteomes" id="UP000009046">
    <property type="component" value="Unassembled WGS sequence"/>
</dbReference>
<dbReference type="STRING" id="121224.E0VXG2"/>
<protein>
    <submittedName>
        <fullName evidence="2 3">WD-repeat protein, putative</fullName>
    </submittedName>
</protein>
<dbReference type="InterPro" id="IPR036322">
    <property type="entry name" value="WD40_repeat_dom_sf"/>
</dbReference>
<proteinExistence type="predicted"/>
<dbReference type="HOGENOM" id="CLU_014280_3_1_1"/>
<organism>
    <name type="scientific">Pediculus humanus subsp. corporis</name>
    <name type="common">Body louse</name>
    <dbReference type="NCBI Taxonomy" id="121224"/>
    <lineage>
        <taxon>Eukaryota</taxon>
        <taxon>Metazoa</taxon>
        <taxon>Ecdysozoa</taxon>
        <taxon>Arthropoda</taxon>
        <taxon>Hexapoda</taxon>
        <taxon>Insecta</taxon>
        <taxon>Pterygota</taxon>
        <taxon>Neoptera</taxon>
        <taxon>Paraneoptera</taxon>
        <taxon>Psocodea</taxon>
        <taxon>Troctomorpha</taxon>
        <taxon>Phthiraptera</taxon>
        <taxon>Anoplura</taxon>
        <taxon>Pediculidae</taxon>
        <taxon>Pediculus</taxon>
    </lineage>
</organism>
<dbReference type="EnsemblMetazoa" id="PHUM500240-RA">
    <property type="protein sequence ID" value="PHUM500240-PA"/>
    <property type="gene ID" value="PHUM500240"/>
</dbReference>
<feature type="repeat" description="WD" evidence="1">
    <location>
        <begin position="259"/>
        <end position="292"/>
    </location>
</feature>
<gene>
    <name evidence="3" type="primary">8236329</name>
    <name evidence="2" type="ORF">Phum_PHUM500240</name>
</gene>
<reference evidence="2" key="2">
    <citation type="submission" date="2007-04" db="EMBL/GenBank/DDBJ databases">
        <title>The genome of the human body louse.</title>
        <authorList>
            <consortium name="The Human Body Louse Genome Consortium"/>
            <person name="Kirkness E."/>
            <person name="Walenz B."/>
            <person name="Hass B."/>
            <person name="Bruggner R."/>
            <person name="Strausberg R."/>
        </authorList>
    </citation>
    <scope>NUCLEOTIDE SEQUENCE</scope>
    <source>
        <strain evidence="2">USDA</strain>
    </source>
</reference>
<sequence length="492" mass="55962">MDDISRRIHNLIRDPESDLSRFLQSLIRSGQILQASFDEDDSEDEFFSNNYVAHPNMETLIESDFSTFTKQSSGLISTTGATRKPKSIASMICARERGINGSTAFSKVDCCKINNNFLPSNSSVVAHIPTKIFCGIYLDNGRFFLTASQDRMIRLFDANKKFTLIKKIMAKDVGWSILDVAVSPDGNYLAYSSWCDSLQLCKIWDDSDNHDSLLICPVERKFCIFSLKFSPSGNEILCGANDGYMYVYNREHNQRAFCVVGHDDDINAVAFADNSSQILYSGSDDGICKVWDRRALLESNPKPVGCFAGHMLGITYIEPRGDSRHLLTNSKDQSIKLWDQRKFSSYLGVRNTLRATNIQNWDYRWKKIPKSLSDPHKRLNGDSSIMTYRGHSVLQTLCRCHFSPAETTGQRYIYTGCAAGRVIVYDSLTGKIEKELTGHRACVRDVSWHPYRPEITSVSWDGNIIRWTYREEEWTDSDSVNESQNRRRTVTS</sequence>
<dbReference type="eggNOG" id="KOG0266">
    <property type="taxonomic scope" value="Eukaryota"/>
</dbReference>
<dbReference type="AlphaFoldDB" id="E0VXG2"/>
<evidence type="ECO:0000313" key="2">
    <source>
        <dbReference type="EMBL" id="EEB18068.1"/>
    </source>
</evidence>
<dbReference type="GeneID" id="8236329"/>
<dbReference type="OMA" id="EHTFPQM"/>
<dbReference type="InParanoid" id="E0VXG2"/>
<dbReference type="PANTHER" id="PTHR19847:SF7">
    <property type="entry name" value="DDB1- AND CUL4-ASSOCIATED FACTOR 11"/>
    <property type="match status" value="1"/>
</dbReference>
<keyword evidence="4" id="KW-1185">Reference proteome</keyword>
<feature type="repeat" description="WD" evidence="1">
    <location>
        <begin position="436"/>
        <end position="477"/>
    </location>
</feature>
<dbReference type="GO" id="GO:0043161">
    <property type="term" value="P:proteasome-mediated ubiquitin-dependent protein catabolic process"/>
    <property type="evidence" value="ECO:0007669"/>
    <property type="project" value="TreeGrafter"/>
</dbReference>
<reference evidence="3" key="3">
    <citation type="submission" date="2021-02" db="UniProtKB">
        <authorList>
            <consortium name="EnsemblMetazoa"/>
        </authorList>
    </citation>
    <scope>IDENTIFICATION</scope>
    <source>
        <strain evidence="3">USDA</strain>
    </source>
</reference>
<dbReference type="SMART" id="SM00320">
    <property type="entry name" value="WD40"/>
    <property type="match status" value="7"/>
</dbReference>
<dbReference type="GO" id="GO:0080008">
    <property type="term" value="C:Cul4-RING E3 ubiquitin ligase complex"/>
    <property type="evidence" value="ECO:0007669"/>
    <property type="project" value="TreeGrafter"/>
</dbReference>
<dbReference type="InterPro" id="IPR051859">
    <property type="entry name" value="DCAF"/>
</dbReference>
<evidence type="ECO:0000313" key="4">
    <source>
        <dbReference type="Proteomes" id="UP000009046"/>
    </source>
</evidence>
<evidence type="ECO:0000313" key="3">
    <source>
        <dbReference type="EnsemblMetazoa" id="PHUM500240-PA"/>
    </source>
</evidence>
<accession>E0VXG2</accession>